<dbReference type="PANTHER" id="PTHR11012:SF30">
    <property type="entry name" value="PROTEIN KINASE-LIKE DOMAIN-CONTAINING"/>
    <property type="match status" value="1"/>
</dbReference>
<keyword evidence="2" id="KW-1185">Reference proteome</keyword>
<sequence>MASSVDDTNKENEEIVRQHVENLLDDLSLKVESLELTREVVNNFNGFITNAVVVAKDSNGTKKSFNWIVKTAPTFENFRILSMMEDCYEREIEAYKLIFPAFNEFQKELGISNRFQSYPKCYYDCSEHLNETLILENMKERGYELPKCNNPLNVEHALIVIREYGKLHALSFALKDQKPEKFLELKNQSKGNYFSSFGDDQLDHFLGVKRKSIMGCLNPDEDKALIKKFEKFIEKSKKMIRDIYNDEYAVYTHGDCWTNNLLFKYENPKKPNSPTDVCLIDFQMSSFSSPIADVSYFILGNTDCDFRKKHCVYLLKEYYASLSRSIKSLGSNPDKLYSVNVFRKQLDEYMAYGLFFSAIGLKLLLTDKEDFPDLYQVVTIDNLTDAFSCNHSDKFKKRMRDILLDCSKAGYL</sequence>
<dbReference type="SMART" id="SM00587">
    <property type="entry name" value="CHK"/>
    <property type="match status" value="1"/>
</dbReference>
<dbReference type="OrthoDB" id="190089at2759"/>
<name>A0A1W4X706_AGRPL</name>
<dbReference type="KEGG" id="apln:108739278"/>
<dbReference type="AlphaFoldDB" id="A0A1W4X706"/>
<organism evidence="2 3">
    <name type="scientific">Agrilus planipennis</name>
    <name type="common">Emerald ash borer</name>
    <name type="synonym">Agrilus marcopoli</name>
    <dbReference type="NCBI Taxonomy" id="224129"/>
    <lineage>
        <taxon>Eukaryota</taxon>
        <taxon>Metazoa</taxon>
        <taxon>Ecdysozoa</taxon>
        <taxon>Arthropoda</taxon>
        <taxon>Hexapoda</taxon>
        <taxon>Insecta</taxon>
        <taxon>Pterygota</taxon>
        <taxon>Neoptera</taxon>
        <taxon>Endopterygota</taxon>
        <taxon>Coleoptera</taxon>
        <taxon>Polyphaga</taxon>
        <taxon>Elateriformia</taxon>
        <taxon>Buprestoidea</taxon>
        <taxon>Buprestidae</taxon>
        <taxon>Agrilinae</taxon>
        <taxon>Agrilus</taxon>
    </lineage>
</organism>
<dbReference type="Proteomes" id="UP000192223">
    <property type="component" value="Unplaced"/>
</dbReference>
<feature type="domain" description="CHK kinase-like" evidence="1">
    <location>
        <begin position="133"/>
        <end position="328"/>
    </location>
</feature>
<dbReference type="InParanoid" id="A0A1W4X706"/>
<evidence type="ECO:0000259" key="1">
    <source>
        <dbReference type="SMART" id="SM00587"/>
    </source>
</evidence>
<dbReference type="Gene3D" id="3.90.1200.10">
    <property type="match status" value="1"/>
</dbReference>
<dbReference type="PANTHER" id="PTHR11012">
    <property type="entry name" value="PROTEIN KINASE-LIKE DOMAIN-CONTAINING"/>
    <property type="match status" value="1"/>
</dbReference>
<dbReference type="InterPro" id="IPR004119">
    <property type="entry name" value="EcKL"/>
</dbReference>
<dbReference type="SUPFAM" id="SSF56112">
    <property type="entry name" value="Protein kinase-like (PK-like)"/>
    <property type="match status" value="1"/>
</dbReference>
<dbReference type="Pfam" id="PF02958">
    <property type="entry name" value="EcKL"/>
    <property type="match status" value="1"/>
</dbReference>
<dbReference type="GeneID" id="108739278"/>
<dbReference type="STRING" id="224129.A0A1W4X706"/>
<evidence type="ECO:0000313" key="3">
    <source>
        <dbReference type="RefSeq" id="XP_018328617.1"/>
    </source>
</evidence>
<accession>A0A1W4X706</accession>
<reference evidence="3" key="1">
    <citation type="submission" date="2025-08" db="UniProtKB">
        <authorList>
            <consortium name="RefSeq"/>
        </authorList>
    </citation>
    <scope>IDENTIFICATION</scope>
    <source>
        <tissue evidence="3">Entire body</tissue>
    </source>
</reference>
<gene>
    <name evidence="3" type="primary">LOC108739278</name>
</gene>
<dbReference type="InterPro" id="IPR011009">
    <property type="entry name" value="Kinase-like_dom_sf"/>
</dbReference>
<proteinExistence type="predicted"/>
<dbReference type="RefSeq" id="XP_018328617.1">
    <property type="nucleotide sequence ID" value="XM_018473115.2"/>
</dbReference>
<protein>
    <submittedName>
        <fullName evidence="3">Uncharacterized protein LOC108739278</fullName>
    </submittedName>
</protein>
<evidence type="ECO:0000313" key="2">
    <source>
        <dbReference type="Proteomes" id="UP000192223"/>
    </source>
</evidence>
<dbReference type="InterPro" id="IPR015897">
    <property type="entry name" value="CHK_kinase-like"/>
</dbReference>